<organism evidence="6">
    <name type="scientific">Darwinula stevensoni</name>
    <dbReference type="NCBI Taxonomy" id="69355"/>
    <lineage>
        <taxon>Eukaryota</taxon>
        <taxon>Metazoa</taxon>
        <taxon>Ecdysozoa</taxon>
        <taxon>Arthropoda</taxon>
        <taxon>Crustacea</taxon>
        <taxon>Oligostraca</taxon>
        <taxon>Ostracoda</taxon>
        <taxon>Podocopa</taxon>
        <taxon>Podocopida</taxon>
        <taxon>Darwinulocopina</taxon>
        <taxon>Darwinuloidea</taxon>
        <taxon>Darwinulidae</taxon>
        <taxon>Darwinula</taxon>
    </lineage>
</organism>
<evidence type="ECO:0000256" key="1">
    <source>
        <dbReference type="ARBA" id="ARBA00001231"/>
    </source>
</evidence>
<dbReference type="Pfam" id="PF00728">
    <property type="entry name" value="Glyco_hydro_20"/>
    <property type="match status" value="1"/>
</dbReference>
<dbReference type="Gene3D" id="3.20.20.80">
    <property type="entry name" value="Glycosidases"/>
    <property type="match status" value="1"/>
</dbReference>
<dbReference type="InterPro" id="IPR015883">
    <property type="entry name" value="Glyco_hydro_20_cat"/>
</dbReference>
<keyword evidence="7" id="KW-1185">Reference proteome</keyword>
<feature type="domain" description="Glycoside hydrolase family 20 catalytic" evidence="5">
    <location>
        <begin position="51"/>
        <end position="213"/>
    </location>
</feature>
<accession>A0A7R8ZZ45</accession>
<dbReference type="AlphaFoldDB" id="A0A7R8ZZ45"/>
<dbReference type="Proteomes" id="UP000677054">
    <property type="component" value="Unassembled WGS sequence"/>
</dbReference>
<dbReference type="GO" id="GO:0004563">
    <property type="term" value="F:beta-N-acetylhexosaminidase activity"/>
    <property type="evidence" value="ECO:0007669"/>
    <property type="project" value="UniProtKB-EC"/>
</dbReference>
<comment type="catalytic activity">
    <reaction evidence="1">
        <text>Hydrolysis of terminal non-reducing N-acetyl-D-hexosamine residues in N-acetyl-beta-D-hexosaminides.</text>
        <dbReference type="EC" id="3.2.1.52"/>
    </reaction>
</comment>
<dbReference type="GO" id="GO:0005975">
    <property type="term" value="P:carbohydrate metabolic process"/>
    <property type="evidence" value="ECO:0007669"/>
    <property type="project" value="InterPro"/>
</dbReference>
<proteinExistence type="inferred from homology"/>
<keyword evidence="4" id="KW-0378">Hydrolase</keyword>
<gene>
    <name evidence="6" type="ORF">DSTB1V02_LOCUS1735</name>
</gene>
<dbReference type="CDD" id="cd06565">
    <property type="entry name" value="GH20_GcnA-like"/>
    <property type="match status" value="1"/>
</dbReference>
<dbReference type="PANTHER" id="PTHR21040">
    <property type="entry name" value="BCDNA.GH04120"/>
    <property type="match status" value="1"/>
</dbReference>
<evidence type="ECO:0000256" key="2">
    <source>
        <dbReference type="ARBA" id="ARBA00006285"/>
    </source>
</evidence>
<sequence>MDRLVHLDLKGAPPQITYLEKVVPLVASWGATGLLVEYEDTFPYWEPLEGVQSSSSYSKKDVQSLLQIASGCQLIVIPLIQTFGHLEFVLKHNQWSYLREVERFPSEVCPSCDDTIPLLETMITQILTLHPDSPYLHIGCDEVWEMGHCSNCKKTEMKREELFLRHVTRLAHCIKTIQPKIVPIIWDDMIRTTDPQLLKESGLSECVEIMVWSYGETLNFPPGMWERYGKTFGKIWVGTAWKGASGVDALLPNVNMHIHNHEAWMQLLQSETAFSSFTFQGLALTGWSRYDHYAVLCELLPVGLPSLALCLGTLQQGSFSEWLHSSVSRSLGFREVIPLDPLPRHVIVEDLNQEESFPGSEIYLAVLHLAGVHHRTLELKATMVFRGWFHDYNVQRKFINPRHVELILHQLTELNESLEKTRKSLGESLKQYVKAEAEWMGCNVEPLSRELSCLLSSARELVLGPPAPST</sequence>
<comment type="similarity">
    <text evidence="2">Belongs to the glycosyl hydrolase 20 family.</text>
</comment>
<dbReference type="SUPFAM" id="SSF51445">
    <property type="entry name" value="(Trans)glycosidases"/>
    <property type="match status" value="1"/>
</dbReference>
<evidence type="ECO:0000313" key="6">
    <source>
        <dbReference type="EMBL" id="CAD7241755.1"/>
    </source>
</evidence>
<dbReference type="EC" id="3.2.1.52" evidence="3"/>
<dbReference type="EMBL" id="LR899690">
    <property type="protein sequence ID" value="CAD7241755.1"/>
    <property type="molecule type" value="Genomic_DNA"/>
</dbReference>
<dbReference type="OrthoDB" id="47475at2759"/>
<name>A0A7R8ZZ45_9CRUS</name>
<dbReference type="InterPro" id="IPR017853">
    <property type="entry name" value="GH"/>
</dbReference>
<dbReference type="InterPro" id="IPR038901">
    <property type="entry name" value="HEXDC-like"/>
</dbReference>
<evidence type="ECO:0000256" key="3">
    <source>
        <dbReference type="ARBA" id="ARBA00012663"/>
    </source>
</evidence>
<evidence type="ECO:0000259" key="5">
    <source>
        <dbReference type="Pfam" id="PF00728"/>
    </source>
</evidence>
<evidence type="ECO:0000313" key="7">
    <source>
        <dbReference type="Proteomes" id="UP000677054"/>
    </source>
</evidence>
<protein>
    <recommendedName>
        <fullName evidence="3">beta-N-acetylhexosaminidase</fullName>
        <ecNumber evidence="3">3.2.1.52</ecNumber>
    </recommendedName>
</protein>
<evidence type="ECO:0000256" key="4">
    <source>
        <dbReference type="ARBA" id="ARBA00022801"/>
    </source>
</evidence>
<dbReference type="EMBL" id="CAJPEV010000173">
    <property type="protein sequence ID" value="CAG0881803.1"/>
    <property type="molecule type" value="Genomic_DNA"/>
</dbReference>
<reference evidence="6" key="1">
    <citation type="submission" date="2020-11" db="EMBL/GenBank/DDBJ databases">
        <authorList>
            <person name="Tran Van P."/>
        </authorList>
    </citation>
    <scope>NUCLEOTIDE SEQUENCE</scope>
</reference>
<dbReference type="PANTHER" id="PTHR21040:SF8">
    <property type="entry name" value="BCDNA.GH04120"/>
    <property type="match status" value="1"/>
</dbReference>